<evidence type="ECO:0000313" key="4">
    <source>
        <dbReference type="Proteomes" id="UP000001203"/>
    </source>
</evidence>
<feature type="compositionally biased region" description="Polar residues" evidence="2">
    <location>
        <begin position="51"/>
        <end position="69"/>
    </location>
</feature>
<evidence type="ECO:0000313" key="3">
    <source>
        <dbReference type="EMBL" id="ACB50464.1"/>
    </source>
</evidence>
<evidence type="ECO:0000256" key="1">
    <source>
        <dbReference type="SAM" id="Coils"/>
    </source>
</evidence>
<evidence type="ECO:0000256" key="2">
    <source>
        <dbReference type="SAM" id="MobiDB-lite"/>
    </source>
</evidence>
<keyword evidence="4" id="KW-1185">Reference proteome</keyword>
<name>B1WTZ8_CROS5</name>
<proteinExistence type="predicted"/>
<protein>
    <submittedName>
        <fullName evidence="3">Uncharacterized protein</fullName>
    </submittedName>
</protein>
<dbReference type="STRING" id="43989.cce_1114"/>
<sequence length="135" mass="15062">MMGILMDGLQQQINELNQKVTQLHHIVEKLSLQMGTSHLHSEAMVNEKSHNQSPSIANVSASVPPNTQKSSHYQSVMEHKDILLDDSASHTLIAPEEEPLLTTDLQVRRLTAQLTAAYNRIAALEEQLLACRMMP</sequence>
<dbReference type="EMBL" id="CP000806">
    <property type="protein sequence ID" value="ACB50464.1"/>
    <property type="molecule type" value="Genomic_DNA"/>
</dbReference>
<dbReference type="eggNOG" id="ENOG5032YZQ">
    <property type="taxonomic scope" value="Bacteria"/>
</dbReference>
<feature type="region of interest" description="Disordered" evidence="2">
    <location>
        <begin position="47"/>
        <end position="69"/>
    </location>
</feature>
<dbReference type="AlphaFoldDB" id="B1WTZ8"/>
<organism evidence="3 4">
    <name type="scientific">Crocosphaera subtropica (strain ATCC 51142 / BH68)</name>
    <name type="common">Cyanothece sp. (strain ATCC 51142)</name>
    <dbReference type="NCBI Taxonomy" id="43989"/>
    <lineage>
        <taxon>Bacteria</taxon>
        <taxon>Bacillati</taxon>
        <taxon>Cyanobacteriota</taxon>
        <taxon>Cyanophyceae</taxon>
        <taxon>Oscillatoriophycideae</taxon>
        <taxon>Chroococcales</taxon>
        <taxon>Aphanothecaceae</taxon>
        <taxon>Crocosphaera</taxon>
        <taxon>Crocosphaera subtropica</taxon>
    </lineage>
</organism>
<gene>
    <name evidence="3" type="ordered locus">cce_1114</name>
</gene>
<feature type="coiled-coil region" evidence="1">
    <location>
        <begin position="6"/>
        <end position="33"/>
    </location>
</feature>
<reference evidence="3 4" key="1">
    <citation type="journal article" date="2008" name="Proc. Natl. Acad. Sci. U.S.A.">
        <title>The genome of Cyanothece 51142, a unicellular diazotrophic cyanobacterium important in the marine nitrogen cycle.</title>
        <authorList>
            <person name="Welsh E.A."/>
            <person name="Liberton M."/>
            <person name="Stoeckel J."/>
            <person name="Loh T."/>
            <person name="Elvitigala T."/>
            <person name="Wang C."/>
            <person name="Wollam A."/>
            <person name="Fulton R.S."/>
            <person name="Clifton S.W."/>
            <person name="Jacobs J.M."/>
            <person name="Aurora R."/>
            <person name="Ghosh B.K."/>
            <person name="Sherman L.A."/>
            <person name="Smith R.D."/>
            <person name="Wilson R.K."/>
            <person name="Pakrasi H.B."/>
        </authorList>
    </citation>
    <scope>NUCLEOTIDE SEQUENCE [LARGE SCALE GENOMIC DNA]</scope>
    <source>
        <strain evidence="4">ATCC 51142 / BH68</strain>
    </source>
</reference>
<accession>B1WTZ8</accession>
<dbReference type="Proteomes" id="UP000001203">
    <property type="component" value="Chromosome circular"/>
</dbReference>
<dbReference type="HOGENOM" id="CLU_125438_0_0_3"/>
<dbReference type="KEGG" id="cyt:cce_1114"/>
<keyword evidence="1" id="KW-0175">Coiled coil</keyword>